<name>A0ABZ0X6H5_9GAMM</name>
<protein>
    <submittedName>
        <fullName evidence="2">Class I SAM-dependent methyltransferase</fullName>
    </submittedName>
</protein>
<proteinExistence type="predicted"/>
<dbReference type="GO" id="GO:0008168">
    <property type="term" value="F:methyltransferase activity"/>
    <property type="evidence" value="ECO:0007669"/>
    <property type="project" value="UniProtKB-KW"/>
</dbReference>
<dbReference type="Gene3D" id="3.40.50.150">
    <property type="entry name" value="Vaccinia Virus protein VP39"/>
    <property type="match status" value="1"/>
</dbReference>
<keyword evidence="1" id="KW-0175">Coiled coil</keyword>
<dbReference type="RefSeq" id="WP_169334648.1">
    <property type="nucleotide sequence ID" value="NZ_CP140158.1"/>
</dbReference>
<dbReference type="SUPFAM" id="SSF53335">
    <property type="entry name" value="S-adenosyl-L-methionine-dependent methyltransferases"/>
    <property type="match status" value="1"/>
</dbReference>
<feature type="coiled-coil region" evidence="1">
    <location>
        <begin position="263"/>
        <end position="290"/>
    </location>
</feature>
<keyword evidence="3" id="KW-1185">Reference proteome</keyword>
<keyword evidence="2" id="KW-0808">Transferase</keyword>
<evidence type="ECO:0000313" key="2">
    <source>
        <dbReference type="EMBL" id="WQG85964.1"/>
    </source>
</evidence>
<gene>
    <name evidence="2" type="ORF">SR900_03530</name>
</gene>
<dbReference type="InterPro" id="IPR050508">
    <property type="entry name" value="Methyltransf_Superfamily"/>
</dbReference>
<dbReference type="PANTHER" id="PTHR42912">
    <property type="entry name" value="METHYLTRANSFERASE"/>
    <property type="match status" value="1"/>
</dbReference>
<dbReference type="GO" id="GO:0032259">
    <property type="term" value="P:methylation"/>
    <property type="evidence" value="ECO:0007669"/>
    <property type="project" value="UniProtKB-KW"/>
</dbReference>
<dbReference type="Proteomes" id="UP001324185">
    <property type="component" value="Chromosome"/>
</dbReference>
<dbReference type="CDD" id="cd02440">
    <property type="entry name" value="AdoMet_MTases"/>
    <property type="match status" value="1"/>
</dbReference>
<dbReference type="EMBL" id="CP140158">
    <property type="protein sequence ID" value="WQG85964.1"/>
    <property type="molecule type" value="Genomic_DNA"/>
</dbReference>
<dbReference type="InterPro" id="IPR029063">
    <property type="entry name" value="SAM-dependent_MTases_sf"/>
</dbReference>
<sequence>MKNNKETDKQTHWTSYWEKGILNSCGYDTEFGNYQGSILQFWNGKIQSLDSLSLLDLCTGNGGLISLLLDNKDITDAEKIVGVDIAGINPKWIESFPSTIREKVEFIPNINIANLPIKDNTFDIITSQFGLEYSDLSESLKEASRVLKPGGKIYSVVHNSDSIIVKNSHEEITHINWLLSNKGIRDSSGKLLKFMAMLKNPHNVKKVSNNETANIIRAEFNSQVEEAKVIASKSKCPDIIFECLDCIMLSFNTAKSSGIKEGKEILENLWEELRHNRKRLENLLLAAKTESELNELIKICNDSKLEKEELITLQEKGQVLAWGLTLKKHK</sequence>
<accession>A0ABZ0X6H5</accession>
<organism evidence="2 3">
    <name type="scientific">Kangiella aquimarina</name>
    <dbReference type="NCBI Taxonomy" id="261965"/>
    <lineage>
        <taxon>Bacteria</taxon>
        <taxon>Pseudomonadati</taxon>
        <taxon>Pseudomonadota</taxon>
        <taxon>Gammaproteobacteria</taxon>
        <taxon>Kangiellales</taxon>
        <taxon>Kangiellaceae</taxon>
        <taxon>Kangiella</taxon>
    </lineage>
</organism>
<dbReference type="Pfam" id="PF01209">
    <property type="entry name" value="Ubie_methyltran"/>
    <property type="match status" value="1"/>
</dbReference>
<evidence type="ECO:0000313" key="3">
    <source>
        <dbReference type="Proteomes" id="UP001324185"/>
    </source>
</evidence>
<evidence type="ECO:0000256" key="1">
    <source>
        <dbReference type="SAM" id="Coils"/>
    </source>
</evidence>
<keyword evidence="2" id="KW-0489">Methyltransferase</keyword>
<reference evidence="2 3" key="1">
    <citation type="submission" date="2023-11" db="EMBL/GenBank/DDBJ databases">
        <title>MicrobeMod: A computational toolkit for identifying prokaryotic methylation and restriction-modification with nanopore sequencing.</title>
        <authorList>
            <person name="Crits-Christoph A."/>
            <person name="Kang S.C."/>
            <person name="Lee H."/>
            <person name="Ostrov N."/>
        </authorList>
    </citation>
    <scope>NUCLEOTIDE SEQUENCE [LARGE SCALE GENOMIC DNA]</scope>
    <source>
        <strain evidence="2 3">DSMZ 16071</strain>
    </source>
</reference>